<accession>A0A9D4HCY2</accession>
<dbReference type="Pfam" id="PF03732">
    <property type="entry name" value="Retrotrans_gag"/>
    <property type="match status" value="1"/>
</dbReference>
<evidence type="ECO:0000259" key="1">
    <source>
        <dbReference type="Pfam" id="PF03732"/>
    </source>
</evidence>
<protein>
    <recommendedName>
        <fullName evidence="1">Retrotransposon gag domain-containing protein</fullName>
    </recommendedName>
</protein>
<reference evidence="2" key="2">
    <citation type="submission" date="2020-11" db="EMBL/GenBank/DDBJ databases">
        <authorList>
            <person name="McCartney M.A."/>
            <person name="Auch B."/>
            <person name="Kono T."/>
            <person name="Mallez S."/>
            <person name="Becker A."/>
            <person name="Gohl D.M."/>
            <person name="Silverstein K.A.T."/>
            <person name="Koren S."/>
            <person name="Bechman K.B."/>
            <person name="Herman A."/>
            <person name="Abrahante J.E."/>
            <person name="Garbe J."/>
        </authorList>
    </citation>
    <scope>NUCLEOTIDE SEQUENCE</scope>
    <source>
        <strain evidence="2">Duluth1</strain>
        <tissue evidence="2">Whole animal</tissue>
    </source>
</reference>
<proteinExistence type="predicted"/>
<dbReference type="Proteomes" id="UP000828390">
    <property type="component" value="Unassembled WGS sequence"/>
</dbReference>
<sequence length="78" mass="9107">MRRSQTKDIASLKDLKQAFYKRFNGLPVTMALFSLQQRETESVADYFTRVTKLLTGQQLTEDKQCSLVMKERKVCFPL</sequence>
<dbReference type="AlphaFoldDB" id="A0A9D4HCY2"/>
<dbReference type="InterPro" id="IPR005162">
    <property type="entry name" value="Retrotrans_gag_dom"/>
</dbReference>
<feature type="domain" description="Retrotransposon gag" evidence="1">
    <location>
        <begin position="5"/>
        <end position="67"/>
    </location>
</feature>
<reference evidence="2" key="1">
    <citation type="journal article" date="2019" name="bioRxiv">
        <title>The Genome of the Zebra Mussel, Dreissena polymorpha: A Resource for Invasive Species Research.</title>
        <authorList>
            <person name="McCartney M.A."/>
            <person name="Auch B."/>
            <person name="Kono T."/>
            <person name="Mallez S."/>
            <person name="Zhang Y."/>
            <person name="Obille A."/>
            <person name="Becker A."/>
            <person name="Abrahante J.E."/>
            <person name="Garbe J."/>
            <person name="Badalamenti J.P."/>
            <person name="Herman A."/>
            <person name="Mangelson H."/>
            <person name="Liachko I."/>
            <person name="Sullivan S."/>
            <person name="Sone E.D."/>
            <person name="Koren S."/>
            <person name="Silverstein K.A.T."/>
            <person name="Beckman K.B."/>
            <person name="Gohl D.M."/>
        </authorList>
    </citation>
    <scope>NUCLEOTIDE SEQUENCE</scope>
    <source>
        <strain evidence="2">Duluth1</strain>
        <tissue evidence="2">Whole animal</tissue>
    </source>
</reference>
<organism evidence="2 3">
    <name type="scientific">Dreissena polymorpha</name>
    <name type="common">Zebra mussel</name>
    <name type="synonym">Mytilus polymorpha</name>
    <dbReference type="NCBI Taxonomy" id="45954"/>
    <lineage>
        <taxon>Eukaryota</taxon>
        <taxon>Metazoa</taxon>
        <taxon>Spiralia</taxon>
        <taxon>Lophotrochozoa</taxon>
        <taxon>Mollusca</taxon>
        <taxon>Bivalvia</taxon>
        <taxon>Autobranchia</taxon>
        <taxon>Heteroconchia</taxon>
        <taxon>Euheterodonta</taxon>
        <taxon>Imparidentia</taxon>
        <taxon>Neoheterodontei</taxon>
        <taxon>Myida</taxon>
        <taxon>Dreissenoidea</taxon>
        <taxon>Dreissenidae</taxon>
        <taxon>Dreissena</taxon>
    </lineage>
</organism>
<gene>
    <name evidence="2" type="ORF">DPMN_073309</name>
</gene>
<comment type="caution">
    <text evidence="2">The sequence shown here is derived from an EMBL/GenBank/DDBJ whole genome shotgun (WGS) entry which is preliminary data.</text>
</comment>
<name>A0A9D4HCY2_DREPO</name>
<evidence type="ECO:0000313" key="2">
    <source>
        <dbReference type="EMBL" id="KAH3713517.1"/>
    </source>
</evidence>
<dbReference type="EMBL" id="JAIWYP010000014">
    <property type="protein sequence ID" value="KAH3713517.1"/>
    <property type="molecule type" value="Genomic_DNA"/>
</dbReference>
<keyword evidence="3" id="KW-1185">Reference proteome</keyword>
<evidence type="ECO:0000313" key="3">
    <source>
        <dbReference type="Proteomes" id="UP000828390"/>
    </source>
</evidence>